<keyword evidence="2" id="KW-1185">Reference proteome</keyword>
<evidence type="ECO:0000313" key="1">
    <source>
        <dbReference type="EMBL" id="MCK0197361.1"/>
    </source>
</evidence>
<dbReference type="EMBL" id="JALKCH010000006">
    <property type="protein sequence ID" value="MCK0197361.1"/>
    <property type="molecule type" value="Genomic_DNA"/>
</dbReference>
<evidence type="ECO:0000313" key="2">
    <source>
        <dbReference type="Proteomes" id="UP001203284"/>
    </source>
</evidence>
<gene>
    <name evidence="1" type="ORF">MWN34_10600</name>
</gene>
<name>A0ABT0DBM3_9HYPH</name>
<sequence>MVYRAEGDRLLIAQCRYHN</sequence>
<accession>A0ABT0DBM3</accession>
<protein>
    <submittedName>
        <fullName evidence="1">Type II toxin-antitoxin system YoeB family toxin</fullName>
    </submittedName>
</protein>
<comment type="caution">
    <text evidence="1">The sequence shown here is derived from an EMBL/GenBank/DDBJ whole genome shotgun (WGS) entry which is preliminary data.</text>
</comment>
<organism evidence="1 2">
    <name type="scientific">Ancylobacter crimeensis</name>
    <dbReference type="NCBI Taxonomy" id="2579147"/>
    <lineage>
        <taxon>Bacteria</taxon>
        <taxon>Pseudomonadati</taxon>
        <taxon>Pseudomonadota</taxon>
        <taxon>Alphaproteobacteria</taxon>
        <taxon>Hyphomicrobiales</taxon>
        <taxon>Xanthobacteraceae</taxon>
        <taxon>Ancylobacter</taxon>
    </lineage>
</organism>
<reference evidence="1 2" key="1">
    <citation type="submission" date="2022-04" db="EMBL/GenBank/DDBJ databases">
        <authorList>
            <person name="Grouzdev D.S."/>
            <person name="Pantiukh K.S."/>
            <person name="Krutkina M.S."/>
        </authorList>
    </citation>
    <scope>NUCLEOTIDE SEQUENCE [LARGE SCALE GENOMIC DNA]</scope>
    <source>
        <strain evidence="1 2">6x-1</strain>
    </source>
</reference>
<proteinExistence type="predicted"/>
<dbReference type="Proteomes" id="UP001203284">
    <property type="component" value="Unassembled WGS sequence"/>
</dbReference>